<proteinExistence type="predicted"/>
<accession>A0AA35KX36</accession>
<organism evidence="1 2">
    <name type="scientific">Podarcis lilfordi</name>
    <name type="common">Lilford's wall lizard</name>
    <dbReference type="NCBI Taxonomy" id="74358"/>
    <lineage>
        <taxon>Eukaryota</taxon>
        <taxon>Metazoa</taxon>
        <taxon>Chordata</taxon>
        <taxon>Craniata</taxon>
        <taxon>Vertebrata</taxon>
        <taxon>Euteleostomi</taxon>
        <taxon>Lepidosauria</taxon>
        <taxon>Squamata</taxon>
        <taxon>Bifurcata</taxon>
        <taxon>Unidentata</taxon>
        <taxon>Episquamata</taxon>
        <taxon>Laterata</taxon>
        <taxon>Lacertibaenia</taxon>
        <taxon>Lacertidae</taxon>
        <taxon>Podarcis</taxon>
    </lineage>
</organism>
<protein>
    <submittedName>
        <fullName evidence="1">Uncharacterized protein</fullName>
    </submittedName>
</protein>
<dbReference type="AlphaFoldDB" id="A0AA35KX36"/>
<name>A0AA35KX36_9SAUR</name>
<evidence type="ECO:0000313" key="2">
    <source>
        <dbReference type="Proteomes" id="UP001178461"/>
    </source>
</evidence>
<dbReference type="Proteomes" id="UP001178461">
    <property type="component" value="Chromosome 10"/>
</dbReference>
<evidence type="ECO:0000313" key="1">
    <source>
        <dbReference type="EMBL" id="CAI5785187.1"/>
    </source>
</evidence>
<gene>
    <name evidence="1" type="ORF">PODLI_1B041584</name>
</gene>
<dbReference type="EMBL" id="OX395135">
    <property type="protein sequence ID" value="CAI5785187.1"/>
    <property type="molecule type" value="Genomic_DNA"/>
</dbReference>
<keyword evidence="2" id="KW-1185">Reference proteome</keyword>
<sequence length="110" mass="12525">MKTLVGLDGSELRTIYPRPWSIWKERVNYKQQGPSTICSALNDVILTLKLPETHFTKECILCYDEGLPLCFEHGSSLVCMPSPFTSSPWEPFAFVCQNSSVLRPPFKKLE</sequence>
<reference evidence="1" key="1">
    <citation type="submission" date="2022-12" db="EMBL/GenBank/DDBJ databases">
        <authorList>
            <person name="Alioto T."/>
            <person name="Alioto T."/>
            <person name="Gomez Garrido J."/>
        </authorList>
    </citation>
    <scope>NUCLEOTIDE SEQUENCE</scope>
</reference>